<evidence type="ECO:0000313" key="3">
    <source>
        <dbReference type="Proteomes" id="UP000789396"/>
    </source>
</evidence>
<organism evidence="2 3">
    <name type="scientific">Racocetra fulgida</name>
    <dbReference type="NCBI Taxonomy" id="60492"/>
    <lineage>
        <taxon>Eukaryota</taxon>
        <taxon>Fungi</taxon>
        <taxon>Fungi incertae sedis</taxon>
        <taxon>Mucoromycota</taxon>
        <taxon>Glomeromycotina</taxon>
        <taxon>Glomeromycetes</taxon>
        <taxon>Diversisporales</taxon>
        <taxon>Gigasporaceae</taxon>
        <taxon>Racocetra</taxon>
    </lineage>
</organism>
<protein>
    <submittedName>
        <fullName evidence="2">16006_t:CDS:1</fullName>
    </submittedName>
</protein>
<feature type="region of interest" description="Disordered" evidence="1">
    <location>
        <begin position="32"/>
        <end position="56"/>
    </location>
</feature>
<evidence type="ECO:0000313" key="2">
    <source>
        <dbReference type="EMBL" id="CAG8508509.1"/>
    </source>
</evidence>
<proteinExistence type="predicted"/>
<comment type="caution">
    <text evidence="2">The sequence shown here is derived from an EMBL/GenBank/DDBJ whole genome shotgun (WGS) entry which is preliminary data.</text>
</comment>
<keyword evidence="3" id="KW-1185">Reference proteome</keyword>
<evidence type="ECO:0000256" key="1">
    <source>
        <dbReference type="SAM" id="MobiDB-lite"/>
    </source>
</evidence>
<feature type="non-terminal residue" evidence="2">
    <location>
        <position position="1"/>
    </location>
</feature>
<feature type="compositionally biased region" description="Basic and acidic residues" evidence="1">
    <location>
        <begin position="32"/>
        <end position="42"/>
    </location>
</feature>
<name>A0A9N8ZW18_9GLOM</name>
<gene>
    <name evidence="2" type="ORF">RFULGI_LOCUS2782</name>
</gene>
<sequence length="56" mass="6487">MYHPPDFFTSNCIRLTTININNQTITITIKHTEDSLTEKPDENSNLGSPQKRNRIK</sequence>
<dbReference type="Proteomes" id="UP000789396">
    <property type="component" value="Unassembled WGS sequence"/>
</dbReference>
<dbReference type="AlphaFoldDB" id="A0A9N8ZW18"/>
<accession>A0A9N8ZW18</accession>
<reference evidence="2" key="1">
    <citation type="submission" date="2021-06" db="EMBL/GenBank/DDBJ databases">
        <authorList>
            <person name="Kallberg Y."/>
            <person name="Tangrot J."/>
            <person name="Rosling A."/>
        </authorList>
    </citation>
    <scope>NUCLEOTIDE SEQUENCE</scope>
    <source>
        <strain evidence="2">IN212</strain>
    </source>
</reference>
<dbReference type="EMBL" id="CAJVPZ010002221">
    <property type="protein sequence ID" value="CAG8508509.1"/>
    <property type="molecule type" value="Genomic_DNA"/>
</dbReference>